<dbReference type="OrthoDB" id="9781616at2"/>
<dbReference type="AlphaFoldDB" id="A0A1M5QL39"/>
<dbReference type="PIRSF" id="PIRSF033563">
    <property type="entry name" value="UCP033563"/>
    <property type="match status" value="1"/>
</dbReference>
<dbReference type="EMBL" id="FQXI01000003">
    <property type="protein sequence ID" value="SHH14519.1"/>
    <property type="molecule type" value="Genomic_DNA"/>
</dbReference>
<sequence length="406" mass="47570">MIELRAFKAIRPADKYAKDITVPPYDVLSKEQIRKYAEDENSIIHVIRSEVNFKDVDPYSREVYESARDYLNYLIEKKVMFESEKALYIYTEILNGKSQSGIVGLVNVENYLNKDIKVHELTLKEKELDRTNHFYHMKVQDEPVFLFYEKNRELKEIISEYIEKKNPVVDFEDEFKVNHKLHIIEDEILIKKIADIFEDMDSLYIADGHHRTQSIATVCKMLSEDGVKSNECNYLMASIFPEDELNILAYNRIVKDLNGLSKEEFLKKLEKTFRISKASEIKEPISKYNFTLIFKDDCYNIEYIGDKNFKSYADSLDVSILQREVLDNILNIKDIRTDNRIEFHGGFTAADTIKREVDGEYALGILLYPVTSKDIIEISNRGEIMPPKSTWFEPKLRSGLFMHKLI</sequence>
<dbReference type="InterPro" id="IPR008323">
    <property type="entry name" value="UCP033563"/>
</dbReference>
<accession>A0A1M5QL39</accession>
<evidence type="ECO:0000313" key="1">
    <source>
        <dbReference type="EMBL" id="SHH14519.1"/>
    </source>
</evidence>
<name>A0A1M5QL39_9FIRM</name>
<dbReference type="Pfam" id="PF06245">
    <property type="entry name" value="DUF1015"/>
    <property type="match status" value="1"/>
</dbReference>
<dbReference type="PANTHER" id="PTHR36454">
    <property type="entry name" value="LMO2823 PROTEIN"/>
    <property type="match status" value="1"/>
</dbReference>
<protein>
    <submittedName>
        <fullName evidence="1">Uncharacterized conserved protein, DUF1015 family</fullName>
    </submittedName>
</protein>
<organism evidence="1 2">
    <name type="scientific">Anaerosphaera aminiphila DSM 21120</name>
    <dbReference type="NCBI Taxonomy" id="1120995"/>
    <lineage>
        <taxon>Bacteria</taxon>
        <taxon>Bacillati</taxon>
        <taxon>Bacillota</taxon>
        <taxon>Tissierellia</taxon>
        <taxon>Tissierellales</taxon>
        <taxon>Peptoniphilaceae</taxon>
        <taxon>Anaerosphaera</taxon>
    </lineage>
</organism>
<evidence type="ECO:0000313" key="2">
    <source>
        <dbReference type="Proteomes" id="UP000184032"/>
    </source>
</evidence>
<dbReference type="PANTHER" id="PTHR36454:SF1">
    <property type="entry name" value="DUF1015 DOMAIN-CONTAINING PROTEIN"/>
    <property type="match status" value="1"/>
</dbReference>
<dbReference type="STRING" id="1120995.SAMN02745245_00640"/>
<proteinExistence type="predicted"/>
<keyword evidence="2" id="KW-1185">Reference proteome</keyword>
<reference evidence="1 2" key="1">
    <citation type="submission" date="2016-11" db="EMBL/GenBank/DDBJ databases">
        <authorList>
            <person name="Jaros S."/>
            <person name="Januszkiewicz K."/>
            <person name="Wedrychowicz H."/>
        </authorList>
    </citation>
    <scope>NUCLEOTIDE SEQUENCE [LARGE SCALE GENOMIC DNA]</scope>
    <source>
        <strain evidence="1 2">DSM 21120</strain>
    </source>
</reference>
<dbReference type="RefSeq" id="WP_073183705.1">
    <property type="nucleotide sequence ID" value="NZ_FQXI01000003.1"/>
</dbReference>
<dbReference type="Proteomes" id="UP000184032">
    <property type="component" value="Unassembled WGS sequence"/>
</dbReference>
<gene>
    <name evidence="1" type="ORF">SAMN02745245_00640</name>
</gene>